<evidence type="ECO:0000313" key="1">
    <source>
        <dbReference type="EMBL" id="WAR01280.1"/>
    </source>
</evidence>
<dbReference type="PANTHER" id="PTHR46880:SF5">
    <property type="entry name" value="DUF4371 DOMAIN-CONTAINING PROTEIN"/>
    <property type="match status" value="1"/>
</dbReference>
<name>A0ABY7DU92_MYAAR</name>
<dbReference type="EMBL" id="CP111015">
    <property type="protein sequence ID" value="WAR01280.1"/>
    <property type="molecule type" value="Genomic_DNA"/>
</dbReference>
<accession>A0ABY7DU92</accession>
<sequence>MKFLPGSWIYHKLRAASKLLRNWQVIVAHMQNYAEDVTNRDSDRAKAKGILKKLLQCKFSWFLHFFVWTLMFVVQLQASELNFLKHIHANQSQSLNEFHNKVHLENDTDRYMYKDNTLQNFLPDETLVRHKKQIVKSMLDCLNARFKKLTEDLNFLVCNAFIHKNWPNNDNSAVWQCISQEDENKGDFVNILKIIHLTSVYPLSNAWCKRSFSALKRTEDKEYQCMDMHPSGEIKAADVTPSRCIYTPKGTSSQFGKCSLQRPSHALACRDSFKEVPLFKKTDKLPEDLYRYYKYSSVRTASLCEVQKSFHEAPLNIK</sequence>
<reference evidence="1" key="1">
    <citation type="submission" date="2022-11" db="EMBL/GenBank/DDBJ databases">
        <title>Centuries of genome instability and evolution in soft-shell clam transmissible cancer (bioRxiv).</title>
        <authorList>
            <person name="Hart S.F.M."/>
            <person name="Yonemitsu M.A."/>
            <person name="Giersch R.M."/>
            <person name="Beal B.F."/>
            <person name="Arriagada G."/>
            <person name="Davis B.W."/>
            <person name="Ostrander E.A."/>
            <person name="Goff S.P."/>
            <person name="Metzger M.J."/>
        </authorList>
    </citation>
    <scope>NUCLEOTIDE SEQUENCE</scope>
    <source>
        <strain evidence="1">MELC-2E11</strain>
        <tissue evidence="1">Siphon/mantle</tissue>
    </source>
</reference>
<evidence type="ECO:0000313" key="2">
    <source>
        <dbReference type="Proteomes" id="UP001164746"/>
    </source>
</evidence>
<gene>
    <name evidence="1" type="ORF">MAR_007838</name>
</gene>
<organism evidence="1 2">
    <name type="scientific">Mya arenaria</name>
    <name type="common">Soft-shell clam</name>
    <dbReference type="NCBI Taxonomy" id="6604"/>
    <lineage>
        <taxon>Eukaryota</taxon>
        <taxon>Metazoa</taxon>
        <taxon>Spiralia</taxon>
        <taxon>Lophotrochozoa</taxon>
        <taxon>Mollusca</taxon>
        <taxon>Bivalvia</taxon>
        <taxon>Autobranchia</taxon>
        <taxon>Heteroconchia</taxon>
        <taxon>Euheterodonta</taxon>
        <taxon>Imparidentia</taxon>
        <taxon>Neoheterodontei</taxon>
        <taxon>Myida</taxon>
        <taxon>Myoidea</taxon>
        <taxon>Myidae</taxon>
        <taxon>Mya</taxon>
    </lineage>
</organism>
<dbReference type="PANTHER" id="PTHR46880">
    <property type="entry name" value="RAS-ASSOCIATING DOMAIN-CONTAINING PROTEIN"/>
    <property type="match status" value="1"/>
</dbReference>
<dbReference type="Proteomes" id="UP001164746">
    <property type="component" value="Chromosome 4"/>
</dbReference>
<protein>
    <submittedName>
        <fullName evidence="1">Uncharacterized protein</fullName>
    </submittedName>
</protein>
<proteinExistence type="predicted"/>
<keyword evidence="2" id="KW-1185">Reference proteome</keyword>